<evidence type="ECO:0000313" key="2">
    <source>
        <dbReference type="Proteomes" id="UP000266389"/>
    </source>
</evidence>
<dbReference type="EMBL" id="PHFL01000065">
    <property type="protein sequence ID" value="RFM23452.1"/>
    <property type="molecule type" value="Genomic_DNA"/>
</dbReference>
<gene>
    <name evidence="1" type="ORF">D0433_11005</name>
</gene>
<dbReference type="Proteomes" id="UP000266389">
    <property type="component" value="Unassembled WGS sequence"/>
</dbReference>
<dbReference type="AlphaFoldDB" id="A0A395LY41"/>
<name>A0A395LY41_9BACT</name>
<sequence length="76" mass="9171">MKPIYKPNFDKFLNTLTPEQMMFLGSLIEQDIQANTHANMDYLADLIYERTQHLNHDDLQRMTLERFFDKYFPIAE</sequence>
<organism evidence="1 2">
    <name type="scientific">Candidatus Thermochlorobacter aerophilus</name>
    <dbReference type="NCBI Taxonomy" id="1868324"/>
    <lineage>
        <taxon>Bacteria</taxon>
        <taxon>Pseudomonadati</taxon>
        <taxon>Chlorobiota</taxon>
        <taxon>Chlorobiia</taxon>
        <taxon>Chlorobiales</taxon>
        <taxon>Candidatus Thermochlorobacteriaceae</taxon>
        <taxon>Candidatus Thermochlorobacter</taxon>
    </lineage>
</organism>
<proteinExistence type="predicted"/>
<accession>A0A395LY41</accession>
<comment type="caution">
    <text evidence="1">The sequence shown here is derived from an EMBL/GenBank/DDBJ whole genome shotgun (WGS) entry which is preliminary data.</text>
</comment>
<reference evidence="1 2" key="1">
    <citation type="journal article" date="2011" name="ISME J.">
        <title>Community ecology of hot spring cyanobacterial mats: predominant populations and their functional potential.</title>
        <authorList>
            <person name="Klatt C.G."/>
            <person name="Wood J.M."/>
            <person name="Rusch D.B."/>
            <person name="Bateson M.M."/>
            <person name="Hamamura N."/>
            <person name="Heidelberg J.F."/>
            <person name="Grossman A.R."/>
            <person name="Bhaya D."/>
            <person name="Cohan F.M."/>
            <person name="Kuhl M."/>
            <person name="Bryant D.A."/>
            <person name="Ward D.M."/>
        </authorList>
    </citation>
    <scope>NUCLEOTIDE SEQUENCE [LARGE SCALE GENOMIC DNA]</scope>
    <source>
        <strain evidence="1">OS</strain>
    </source>
</reference>
<protein>
    <submittedName>
        <fullName evidence="1">Uncharacterized protein</fullName>
    </submittedName>
</protein>
<evidence type="ECO:0000313" key="1">
    <source>
        <dbReference type="EMBL" id="RFM23452.1"/>
    </source>
</evidence>